<evidence type="ECO:0000256" key="1">
    <source>
        <dbReference type="SAM" id="MobiDB-lite"/>
    </source>
</evidence>
<dbReference type="GeneID" id="107930415"/>
<feature type="region of interest" description="Disordered" evidence="1">
    <location>
        <begin position="35"/>
        <end position="67"/>
    </location>
</feature>
<evidence type="ECO:0000313" key="3">
    <source>
        <dbReference type="RefSeq" id="XP_040959129.1"/>
    </source>
</evidence>
<evidence type="ECO:0000313" key="2">
    <source>
        <dbReference type="Proteomes" id="UP000818029"/>
    </source>
</evidence>
<feature type="compositionally biased region" description="Basic and acidic residues" evidence="1">
    <location>
        <begin position="119"/>
        <end position="137"/>
    </location>
</feature>
<feature type="compositionally biased region" description="Polar residues" evidence="1">
    <location>
        <begin position="56"/>
        <end position="67"/>
    </location>
</feature>
<feature type="compositionally biased region" description="Basic and acidic residues" evidence="1">
    <location>
        <begin position="221"/>
        <end position="236"/>
    </location>
</feature>
<feature type="compositionally biased region" description="Low complexity" evidence="1">
    <location>
        <begin position="86"/>
        <end position="97"/>
    </location>
</feature>
<reference evidence="3" key="2">
    <citation type="submission" date="2025-08" db="UniProtKB">
        <authorList>
            <consortium name="RefSeq"/>
        </authorList>
    </citation>
    <scope>IDENTIFICATION</scope>
</reference>
<feature type="compositionally biased region" description="Basic and acidic residues" evidence="1">
    <location>
        <begin position="267"/>
        <end position="276"/>
    </location>
</feature>
<gene>
    <name evidence="3" type="primary">LOC107930415</name>
</gene>
<feature type="compositionally biased region" description="Polar residues" evidence="1">
    <location>
        <begin position="277"/>
        <end position="286"/>
    </location>
</feature>
<dbReference type="PANTHER" id="PTHR34572">
    <property type="entry name" value="GOLGIN FAMILY A PROTEIN"/>
    <property type="match status" value="1"/>
</dbReference>
<name>A0ABM3AWA4_GOSHI</name>
<dbReference type="RefSeq" id="XP_040959129.1">
    <property type="nucleotide sequence ID" value="XM_041103195.1"/>
</dbReference>
<dbReference type="Proteomes" id="UP000818029">
    <property type="component" value="Chromosome D10"/>
</dbReference>
<proteinExistence type="predicted"/>
<feature type="compositionally biased region" description="Low complexity" evidence="1">
    <location>
        <begin position="42"/>
        <end position="55"/>
    </location>
</feature>
<protein>
    <submittedName>
        <fullName evidence="3">Myb-like protein A</fullName>
    </submittedName>
</protein>
<feature type="region of interest" description="Disordered" evidence="1">
    <location>
        <begin position="82"/>
        <end position="158"/>
    </location>
</feature>
<dbReference type="PANTHER" id="PTHR34572:SF1">
    <property type="entry name" value="GOLGIN FAMILY A PROTEIN"/>
    <property type="match status" value="1"/>
</dbReference>
<feature type="region of interest" description="Disordered" evidence="1">
    <location>
        <begin position="1"/>
        <end position="20"/>
    </location>
</feature>
<feature type="region of interest" description="Disordered" evidence="1">
    <location>
        <begin position="221"/>
        <end position="286"/>
    </location>
</feature>
<accession>A0ABM3AWA4</accession>
<sequence length="286" mass="31810">MEGVGARLGRSSTRYGPATVFTGPVRKWKKKWVHVSPSNTGNSSNNNNNNHSHNNQQTTINGTSNGNNVSHLLLFKWTPLSQTQTNNNDNDNSSKNDAVAAPQEPPRRKFKYIPIAVLEEQRKEADENTDDESKLSEADPSAVEPTSKNDGLDEKPDINDIPVETIFFKTKISYRQQQPQELLLSLLLLTEILPFSTPIRTQHSKGVNGTPPLIAVLEEQRKEADENTDDESKLSEADPSAVEPTSRNDGLDEKPDINDIPMDESQEDNKIVRQDLNESTLDLSLG</sequence>
<organism evidence="2 3">
    <name type="scientific">Gossypium hirsutum</name>
    <name type="common">Upland cotton</name>
    <name type="synonym">Gossypium mexicanum</name>
    <dbReference type="NCBI Taxonomy" id="3635"/>
    <lineage>
        <taxon>Eukaryota</taxon>
        <taxon>Viridiplantae</taxon>
        <taxon>Streptophyta</taxon>
        <taxon>Embryophyta</taxon>
        <taxon>Tracheophyta</taxon>
        <taxon>Spermatophyta</taxon>
        <taxon>Magnoliopsida</taxon>
        <taxon>eudicotyledons</taxon>
        <taxon>Gunneridae</taxon>
        <taxon>Pentapetalae</taxon>
        <taxon>rosids</taxon>
        <taxon>malvids</taxon>
        <taxon>Malvales</taxon>
        <taxon>Malvaceae</taxon>
        <taxon>Malvoideae</taxon>
        <taxon>Gossypium</taxon>
    </lineage>
</organism>
<keyword evidence="2" id="KW-1185">Reference proteome</keyword>
<reference evidence="2" key="1">
    <citation type="journal article" date="2020" name="Nat. Genet.">
        <title>Genomic diversifications of five Gossypium allopolyploid species and their impact on cotton improvement.</title>
        <authorList>
            <person name="Chen Z.J."/>
            <person name="Sreedasyam A."/>
            <person name="Ando A."/>
            <person name="Song Q."/>
            <person name="De Santiago L.M."/>
            <person name="Hulse-Kemp A.M."/>
            <person name="Ding M."/>
            <person name="Ye W."/>
            <person name="Kirkbride R.C."/>
            <person name="Jenkins J."/>
            <person name="Plott C."/>
            <person name="Lovell J."/>
            <person name="Lin Y.M."/>
            <person name="Vaughn R."/>
            <person name="Liu B."/>
            <person name="Simpson S."/>
            <person name="Scheffler B.E."/>
            <person name="Wen L."/>
            <person name="Saski C.A."/>
            <person name="Grover C.E."/>
            <person name="Hu G."/>
            <person name="Conover J.L."/>
            <person name="Carlson J.W."/>
            <person name="Shu S."/>
            <person name="Boston L.B."/>
            <person name="Williams M."/>
            <person name="Peterson D.G."/>
            <person name="McGee K."/>
            <person name="Jones D.C."/>
            <person name="Wendel J.F."/>
            <person name="Stelly D.M."/>
            <person name="Grimwood J."/>
            <person name="Schmutz J."/>
        </authorList>
    </citation>
    <scope>NUCLEOTIDE SEQUENCE [LARGE SCALE GENOMIC DNA]</scope>
    <source>
        <strain evidence="2">cv. TM-1</strain>
    </source>
</reference>